<comment type="similarity">
    <text evidence="1 5">Belongs to the acetyltransferase family. RimI subfamily.</text>
</comment>
<dbReference type="InterPro" id="IPR006464">
    <property type="entry name" value="AcTrfase_RimI/Ard1"/>
</dbReference>
<accession>A0ABT1G4G4</accession>
<comment type="caution">
    <text evidence="5">Lacks conserved residue(s) required for the propagation of feature annotation.</text>
</comment>
<keyword evidence="8" id="KW-1185">Reference proteome</keyword>
<dbReference type="Gene3D" id="3.40.630.30">
    <property type="match status" value="1"/>
</dbReference>
<dbReference type="SUPFAM" id="SSF55729">
    <property type="entry name" value="Acyl-CoA N-acyltransferases (Nat)"/>
    <property type="match status" value="1"/>
</dbReference>
<dbReference type="HAMAP" id="MF_02210">
    <property type="entry name" value="RimI"/>
    <property type="match status" value="1"/>
</dbReference>
<evidence type="ECO:0000313" key="7">
    <source>
        <dbReference type="EMBL" id="MCP1726178.1"/>
    </source>
</evidence>
<protein>
    <recommendedName>
        <fullName evidence="5">[Ribosomal protein bS18]-alanine N-acetyltransferase</fullName>
        <ecNumber evidence="5">2.3.1.266</ecNumber>
    </recommendedName>
</protein>
<dbReference type="EMBL" id="JALJYF010000001">
    <property type="protein sequence ID" value="MCP1726178.1"/>
    <property type="molecule type" value="Genomic_DNA"/>
</dbReference>
<dbReference type="CDD" id="cd04301">
    <property type="entry name" value="NAT_SF"/>
    <property type="match status" value="1"/>
</dbReference>
<name>A0ABT1G4G4_9GAMM</name>
<evidence type="ECO:0000259" key="6">
    <source>
        <dbReference type="PROSITE" id="PS51186"/>
    </source>
</evidence>
<comment type="caution">
    <text evidence="7">The sequence shown here is derived from an EMBL/GenBank/DDBJ whole genome shotgun (WGS) entry which is preliminary data.</text>
</comment>
<feature type="binding site" evidence="5">
    <location>
        <position position="117"/>
    </location>
    <ligand>
        <name>acetyl-CoA</name>
        <dbReference type="ChEBI" id="CHEBI:57288"/>
    </ligand>
</feature>
<evidence type="ECO:0000256" key="2">
    <source>
        <dbReference type="ARBA" id="ARBA00022490"/>
    </source>
</evidence>
<dbReference type="NCBIfam" id="TIGR01575">
    <property type="entry name" value="rimI"/>
    <property type="match status" value="1"/>
</dbReference>
<evidence type="ECO:0000256" key="1">
    <source>
        <dbReference type="ARBA" id="ARBA00005395"/>
    </source>
</evidence>
<dbReference type="GO" id="GO:0008999">
    <property type="term" value="F:protein-N-terminal-alanine acetyltransferase activity"/>
    <property type="evidence" value="ECO:0007669"/>
    <property type="project" value="UniProtKB-EC"/>
</dbReference>
<dbReference type="InterPro" id="IPR000182">
    <property type="entry name" value="GNAT_dom"/>
</dbReference>
<evidence type="ECO:0000313" key="8">
    <source>
        <dbReference type="Proteomes" id="UP001523550"/>
    </source>
</evidence>
<comment type="catalytic activity">
    <reaction evidence="5">
        <text>N-terminal L-alanyl-[ribosomal protein bS18] + acetyl-CoA = N-terminal N(alpha)-acetyl-L-alanyl-[ribosomal protein bS18] + CoA + H(+)</text>
        <dbReference type="Rhea" id="RHEA:43756"/>
        <dbReference type="Rhea" id="RHEA-COMP:10676"/>
        <dbReference type="Rhea" id="RHEA-COMP:10677"/>
        <dbReference type="ChEBI" id="CHEBI:15378"/>
        <dbReference type="ChEBI" id="CHEBI:57287"/>
        <dbReference type="ChEBI" id="CHEBI:57288"/>
        <dbReference type="ChEBI" id="CHEBI:64718"/>
        <dbReference type="ChEBI" id="CHEBI:83683"/>
        <dbReference type="EC" id="2.3.1.266"/>
    </reaction>
</comment>
<keyword evidence="3 5" id="KW-0808">Transferase</keyword>
<dbReference type="PANTHER" id="PTHR43420">
    <property type="entry name" value="ACETYLTRANSFERASE"/>
    <property type="match status" value="1"/>
</dbReference>
<dbReference type="Pfam" id="PF00583">
    <property type="entry name" value="Acetyltransf_1"/>
    <property type="match status" value="1"/>
</dbReference>
<feature type="active site" description="Proton donor" evidence="5">
    <location>
        <position position="124"/>
    </location>
</feature>
<comment type="function">
    <text evidence="5">Acetylates the N-terminal alanine of ribosomal protein bS18.</text>
</comment>
<evidence type="ECO:0000256" key="5">
    <source>
        <dbReference type="HAMAP-Rule" id="MF_02210"/>
    </source>
</evidence>
<dbReference type="InterPro" id="IPR016181">
    <property type="entry name" value="Acyl_CoA_acyltransferase"/>
</dbReference>
<keyword evidence="2 5" id="KW-0963">Cytoplasm</keyword>
<comment type="subcellular location">
    <subcellularLocation>
        <location evidence="5">Cytoplasm</location>
    </subcellularLocation>
</comment>
<dbReference type="EC" id="2.3.1.266" evidence="5"/>
<evidence type="ECO:0000256" key="3">
    <source>
        <dbReference type="ARBA" id="ARBA00022679"/>
    </source>
</evidence>
<feature type="domain" description="N-acetyltransferase" evidence="6">
    <location>
        <begin position="11"/>
        <end position="157"/>
    </location>
</feature>
<proteinExistence type="inferred from homology"/>
<evidence type="ECO:0000256" key="4">
    <source>
        <dbReference type="ARBA" id="ARBA00023315"/>
    </source>
</evidence>
<feature type="active site" description="Proton acceptor" evidence="5">
    <location>
        <position position="112"/>
    </location>
</feature>
<sequence length="159" mass="18010">MSQVRQTGEVVQPRPMQEADLERVHEIERRGYGFPWPVGIFRDCLRAGYHCWVMEAQGCIAGYAIVSVAAGESHVLNICIDPAWQRLGLGRELMNHVMAEARGAGAQRMLLEVRPSNRSARELYDQLGFNEIGLRRGYYPNHSGIREDALVLARELFLD</sequence>
<dbReference type="Proteomes" id="UP001523550">
    <property type="component" value="Unassembled WGS sequence"/>
</dbReference>
<keyword evidence="4 5" id="KW-0012">Acyltransferase</keyword>
<reference evidence="7 8" key="1">
    <citation type="submission" date="2022-03" db="EMBL/GenBank/DDBJ databases">
        <title>Genomic Encyclopedia of Type Strains, Phase III (KMG-III): the genomes of soil and plant-associated and newly described type strains.</title>
        <authorList>
            <person name="Whitman W."/>
        </authorList>
    </citation>
    <scope>NUCLEOTIDE SEQUENCE [LARGE SCALE GENOMIC DNA]</scope>
    <source>
        <strain evidence="7 8">BSker1</strain>
    </source>
</reference>
<dbReference type="InterPro" id="IPR050680">
    <property type="entry name" value="YpeA/RimI_acetyltransf"/>
</dbReference>
<dbReference type="PROSITE" id="PS51186">
    <property type="entry name" value="GNAT"/>
    <property type="match status" value="1"/>
</dbReference>
<dbReference type="RefSeq" id="WP_253444014.1">
    <property type="nucleotide sequence ID" value="NZ_JALJYF010000001.1"/>
</dbReference>
<organism evidence="7 8">
    <name type="scientific">Natronospira proteinivora</name>
    <dbReference type="NCBI Taxonomy" id="1807133"/>
    <lineage>
        <taxon>Bacteria</taxon>
        <taxon>Pseudomonadati</taxon>
        <taxon>Pseudomonadota</taxon>
        <taxon>Gammaproteobacteria</taxon>
        <taxon>Natronospirales</taxon>
        <taxon>Natronospiraceae</taxon>
        <taxon>Natronospira</taxon>
    </lineage>
</organism>
<dbReference type="PANTHER" id="PTHR43420:SF44">
    <property type="entry name" value="ACETYLTRANSFERASE YPEA"/>
    <property type="match status" value="1"/>
</dbReference>
<dbReference type="InterPro" id="IPR043690">
    <property type="entry name" value="RimI"/>
</dbReference>
<gene>
    <name evidence="5" type="primary">rimI</name>
    <name evidence="7" type="ORF">J2T60_000143</name>
</gene>